<keyword evidence="3" id="KW-1185">Reference proteome</keyword>
<dbReference type="Proteomes" id="UP000319731">
    <property type="component" value="Unassembled WGS sequence"/>
</dbReference>
<evidence type="ECO:0000313" key="3">
    <source>
        <dbReference type="Proteomes" id="UP000319731"/>
    </source>
</evidence>
<accession>A0A507BRA8</accession>
<dbReference type="Gene3D" id="3.30.70.100">
    <property type="match status" value="1"/>
</dbReference>
<comment type="caution">
    <text evidence="2">The sequence shown here is derived from an EMBL/GenBank/DDBJ whole genome shotgun (WGS) entry which is preliminary data.</text>
</comment>
<name>A0A507BRA8_9FUNG</name>
<gene>
    <name evidence="2" type="ORF">SmJEL517_g04635</name>
</gene>
<dbReference type="PANTHER" id="PTHR40257">
    <property type="match status" value="1"/>
</dbReference>
<dbReference type="GeneID" id="42005860"/>
<feature type="region of interest" description="Disordered" evidence="1">
    <location>
        <begin position="107"/>
        <end position="128"/>
    </location>
</feature>
<dbReference type="RefSeq" id="XP_031023490.1">
    <property type="nucleotide sequence ID" value="XM_031170563.1"/>
</dbReference>
<sequence length="247" mass="27376">MPGLSLYLLQLKPTKDSADTNIKSTLDAIKSSGRKIVVASKVHFQVIRTEVIDSDYINRTKWDVMVLVDGVQSLETNVMQGVLQSYRITVGIPSRLLDTYDERNKELQAKPHPKIGPLPKPSTDSSKNLELSPELLEFAARFTPKNPGSITMLNLLNFTSLTDGKAQYYKYGQAFNPVAAKRGGNAKLVGNVVPPAAGQHDSRGLRDGILWWNEISIVHYPSINAFIDMIAAEEYQIANRTHRLGVS</sequence>
<dbReference type="AlphaFoldDB" id="A0A507BRA8"/>
<dbReference type="EMBL" id="QEAO01000033">
    <property type="protein sequence ID" value="TPX32240.1"/>
    <property type="molecule type" value="Genomic_DNA"/>
</dbReference>
<dbReference type="PANTHER" id="PTHR40257:SF1">
    <property type="entry name" value="DUF1330 DOMAIN-CONTAINING PROTEIN"/>
    <property type="match status" value="1"/>
</dbReference>
<evidence type="ECO:0000313" key="2">
    <source>
        <dbReference type="EMBL" id="TPX32240.1"/>
    </source>
</evidence>
<protein>
    <submittedName>
        <fullName evidence="2">Uncharacterized protein</fullName>
    </submittedName>
</protein>
<reference evidence="2 3" key="1">
    <citation type="journal article" date="2019" name="Sci. Rep.">
        <title>Comparative genomics of chytrid fungi reveal insights into the obligate biotrophic and pathogenic lifestyle of Synchytrium endobioticum.</title>
        <authorList>
            <person name="van de Vossenberg B.T.L.H."/>
            <person name="Warris S."/>
            <person name="Nguyen H.D.T."/>
            <person name="van Gent-Pelzer M.P.E."/>
            <person name="Joly D.L."/>
            <person name="van de Geest H.C."/>
            <person name="Bonants P.J.M."/>
            <person name="Smith D.S."/>
            <person name="Levesque C.A."/>
            <person name="van der Lee T.A.J."/>
        </authorList>
    </citation>
    <scope>NUCLEOTIDE SEQUENCE [LARGE SCALE GENOMIC DNA]</scope>
    <source>
        <strain evidence="2 3">JEL517</strain>
    </source>
</reference>
<dbReference type="OrthoDB" id="265717at2759"/>
<evidence type="ECO:0000256" key="1">
    <source>
        <dbReference type="SAM" id="MobiDB-lite"/>
    </source>
</evidence>
<organism evidence="2 3">
    <name type="scientific">Synchytrium microbalum</name>
    <dbReference type="NCBI Taxonomy" id="1806994"/>
    <lineage>
        <taxon>Eukaryota</taxon>
        <taxon>Fungi</taxon>
        <taxon>Fungi incertae sedis</taxon>
        <taxon>Chytridiomycota</taxon>
        <taxon>Chytridiomycota incertae sedis</taxon>
        <taxon>Chytridiomycetes</taxon>
        <taxon>Synchytriales</taxon>
        <taxon>Synchytriaceae</taxon>
        <taxon>Synchytrium</taxon>
    </lineage>
</organism>
<proteinExistence type="predicted"/>